<organism evidence="1 2">
    <name type="scientific">Anaerostipes butyraticus</name>
    <dbReference type="NCBI Taxonomy" id="645466"/>
    <lineage>
        <taxon>Bacteria</taxon>
        <taxon>Bacillati</taxon>
        <taxon>Bacillota</taxon>
        <taxon>Clostridia</taxon>
        <taxon>Lachnospirales</taxon>
        <taxon>Lachnospiraceae</taxon>
        <taxon>Anaerostipes</taxon>
    </lineage>
</organism>
<comment type="caution">
    <text evidence="1">The sequence shown here is derived from an EMBL/GenBank/DDBJ whole genome shotgun (WGS) entry which is preliminary data.</text>
</comment>
<reference evidence="1" key="1">
    <citation type="submission" date="2020-06" db="EMBL/GenBank/DDBJ databases">
        <title>Characterization of fructooligosaccharide metabolism and fructooligosaccharide-degrading enzymes in human commensal butyrate producers.</title>
        <authorList>
            <person name="Tanno H."/>
            <person name="Fujii T."/>
            <person name="Hirano K."/>
            <person name="Maeno S."/>
            <person name="Tonozuka T."/>
            <person name="Sakamoto M."/>
            <person name="Ohkuma M."/>
            <person name="Tochio T."/>
            <person name="Endo A."/>
        </authorList>
    </citation>
    <scope>NUCLEOTIDE SEQUENCE</scope>
    <source>
        <strain evidence="1">JCM 17466</strain>
    </source>
</reference>
<evidence type="ECO:0000313" key="2">
    <source>
        <dbReference type="Proteomes" id="UP000613208"/>
    </source>
</evidence>
<sequence length="103" mass="12163">MKKESVLFRGRREVSAFHYNPLYGMITIELEGGKEKIRICDIEEALIKGKKRRKLQLKSVTVRKKKRTGSERDFYYNIKLRFCNEFKILVRGNINIDNSHIAS</sequence>
<evidence type="ECO:0000313" key="1">
    <source>
        <dbReference type="EMBL" id="GFO84338.1"/>
    </source>
</evidence>
<gene>
    <name evidence="1" type="ORF">ANBU17_06850</name>
</gene>
<dbReference type="EMBL" id="BLYI01000014">
    <property type="protein sequence ID" value="GFO84338.1"/>
    <property type="molecule type" value="Genomic_DNA"/>
</dbReference>
<keyword evidence="2" id="KW-1185">Reference proteome</keyword>
<dbReference type="Proteomes" id="UP000613208">
    <property type="component" value="Unassembled WGS sequence"/>
</dbReference>
<dbReference type="AlphaFoldDB" id="A0A916VCR6"/>
<name>A0A916VCR6_9FIRM</name>
<proteinExistence type="predicted"/>
<accession>A0A916VCR6</accession>
<dbReference type="RefSeq" id="WP_201310086.1">
    <property type="nucleotide sequence ID" value="NZ_BLYI01000014.1"/>
</dbReference>
<protein>
    <submittedName>
        <fullName evidence="1">Uncharacterized protein</fullName>
    </submittedName>
</protein>